<evidence type="ECO:0000313" key="1">
    <source>
        <dbReference type="EMBL" id="GGY13860.1"/>
    </source>
</evidence>
<sequence length="1344" mass="147139">MRHGTEQQQRLPDALRPGYVLPDEWSLAQRTRLTLLDAAGLPFDENTWDTVLRRDEAFVLADLAAFPAGAWLQAFLDRLDWDDETRLWQDARDLIARCDDWCRRLGDAASPAAREIGRSLRYRIEQKAAVPVGECLRLCDHGPSRLRPVWERRDGVAAQGGEMAEETARRQWLRRGAMALTQTIAAQQDAAHEAFRASLHSGRHDPAMGLLLAALQLAQDSRAVINRIPDRLVDFYYRDVLRLSARPSRAERVHLLLRRSPRHPGTLRIEAGARFSGGKDAGGRPAVVTADHALEAGDTQVAALCALRAERDPAISPEREFGYATRIKVETLPLQAPETVNVPAAPWWPLLGGQARGSASRAADAVFGLAIASPLLQLKEGRREVRLRLRLSHPSDDDAALRQLLRVNPARRGADWLAAAYARYARHETLHAPPRSRPGPPPAALDPDVMARASWQRSERFGTDVWLAFLIESCLACQDTDRFAERLGRLFAVWLAAGGETLRQPDLAALRRHAARLPGAGAAADVQLDDPLSLIFAPHGNDALSPDRELIFQRVFSGVWDARLSTAQGWLTLDRVFMARPRGQEANEIRGALDISLRLDPSEPPIDACGAQTHGAHWPARPVLQLNLSTRTPLYAYSLLRQYRLQELNLEVAVEGLRDIVLYNPSGRLDPSKPFQPFGPLPALGSYIVLGGRELIGKSLSALRLRLAWAGLPSGPDGFAGHYANYPGSGHAGAFRVNARVLADGQWRTAPGDGLPLFGADRHGRRPLSRQVLEFPVETLLNDQRAVAPPPAGQPFGFGLDSRNGFFRFELISPSGAFGHAEYPSLLTAALTLNARRKRPGPVPREPYTPTLESLTLDYRATQDIPLTADTAQGSAVRDPDSLAHTVYHLHPFGLPGIAASGAGRHPPLLPAVAHDGQLYIGLDGDDPQGALSLYFHLRKEVAAERWLDTAPRLHWSVWRAGVWHELAPHDQLADGTRGLRRSGIIVLDLPPGMSRGCTALPGDHYWLRLGADWGFEQLAGLHGVHAHAVTATRVGTACDPLAAGVIATPEQGIPGLAGVLQAGPSEGRRRQETSEDLRTRAAERLRHKRRAQTPWDYERLLLEAFPGVFKVKCFAHHLPTLGDESGLGSRRPDRAPGQTLVVVVPDPRNGEPPDHTAAPGFDAATLDEMQDFLEHRAAAGAAIVVRNAAYERVQVRATLRLEKGRHHGSMLRDLNRLLLDYLSPWYPGGPGAQFGWCLRAETLESLLRAHPGVAQVGRAAMLHIVRNDRHYHALQGDTTGPARRELHPAQPWSLLLPAARHTLILADEDTALPTPPTGIGQLEIGSTFIIGRPSPASTGSPAP</sequence>
<comment type="caution">
    <text evidence="1">The sequence shown here is derived from an EMBL/GenBank/DDBJ whole genome shotgun (WGS) entry which is preliminary data.</text>
</comment>
<proteinExistence type="predicted"/>
<reference evidence="1" key="2">
    <citation type="submission" date="2020-09" db="EMBL/GenBank/DDBJ databases">
        <authorList>
            <person name="Sun Q."/>
            <person name="Kim S."/>
        </authorList>
    </citation>
    <scope>NUCLEOTIDE SEQUENCE</scope>
    <source>
        <strain evidence="1">KCTC 32182</strain>
    </source>
</reference>
<keyword evidence="2" id="KW-1185">Reference proteome</keyword>
<protein>
    <recommendedName>
        <fullName evidence="3">Baseplate protein J-like domain-containing protein</fullName>
    </recommendedName>
</protein>
<dbReference type="Proteomes" id="UP000645257">
    <property type="component" value="Unassembled WGS sequence"/>
</dbReference>
<name>A0A918P2F8_9NEIS</name>
<reference evidence="1" key="1">
    <citation type="journal article" date="2014" name="Int. J. Syst. Evol. Microbiol.">
        <title>Complete genome sequence of Corynebacterium casei LMG S-19264T (=DSM 44701T), isolated from a smear-ripened cheese.</title>
        <authorList>
            <consortium name="US DOE Joint Genome Institute (JGI-PGF)"/>
            <person name="Walter F."/>
            <person name="Albersmeier A."/>
            <person name="Kalinowski J."/>
            <person name="Ruckert C."/>
        </authorList>
    </citation>
    <scope>NUCLEOTIDE SEQUENCE</scope>
    <source>
        <strain evidence="1">KCTC 32182</strain>
    </source>
</reference>
<accession>A0A918P2F8</accession>
<evidence type="ECO:0008006" key="3">
    <source>
        <dbReference type="Google" id="ProtNLM"/>
    </source>
</evidence>
<evidence type="ECO:0000313" key="2">
    <source>
        <dbReference type="Proteomes" id="UP000645257"/>
    </source>
</evidence>
<dbReference type="RefSeq" id="WP_189533170.1">
    <property type="nucleotide sequence ID" value="NZ_BMYX01000007.1"/>
</dbReference>
<organism evidence="1 2">
    <name type="scientific">Paludibacterium paludis</name>
    <dbReference type="NCBI Taxonomy" id="1225769"/>
    <lineage>
        <taxon>Bacteria</taxon>
        <taxon>Pseudomonadati</taxon>
        <taxon>Pseudomonadota</taxon>
        <taxon>Betaproteobacteria</taxon>
        <taxon>Neisseriales</taxon>
        <taxon>Chromobacteriaceae</taxon>
        <taxon>Paludibacterium</taxon>
    </lineage>
</organism>
<gene>
    <name evidence="1" type="ORF">GCM10011289_16520</name>
</gene>
<dbReference type="EMBL" id="BMYX01000007">
    <property type="protein sequence ID" value="GGY13860.1"/>
    <property type="molecule type" value="Genomic_DNA"/>
</dbReference>